<dbReference type="NCBIfam" id="NF040973">
    <property type="entry name" value="restrict_Sau3AI"/>
    <property type="match status" value="1"/>
</dbReference>
<reference evidence="5 6" key="1">
    <citation type="journal article" date="2019" name="Nat. Med.">
        <title>A library of human gut bacterial isolates paired with longitudinal multiomics data enables mechanistic microbiome research.</title>
        <authorList>
            <person name="Poyet M."/>
            <person name="Groussin M."/>
            <person name="Gibbons S.M."/>
            <person name="Avila-Pacheco J."/>
            <person name="Jiang X."/>
            <person name="Kearney S.M."/>
            <person name="Perrotta A.R."/>
            <person name="Berdy B."/>
            <person name="Zhao S."/>
            <person name="Lieberman T.D."/>
            <person name="Swanson P.K."/>
            <person name="Smith M."/>
            <person name="Roesemann S."/>
            <person name="Alexander J.E."/>
            <person name="Rich S.A."/>
            <person name="Livny J."/>
            <person name="Vlamakis H."/>
            <person name="Clish C."/>
            <person name="Bullock K."/>
            <person name="Deik A."/>
            <person name="Scott J."/>
            <person name="Pierce K.A."/>
            <person name="Xavier R.J."/>
            <person name="Alm E.J."/>
        </authorList>
    </citation>
    <scope>NUCLEOTIDE SEQUENCE [LARGE SCALE GENOMIC DNA]</scope>
    <source>
        <strain evidence="5 6">BIOML-A20</strain>
    </source>
</reference>
<dbReference type="SUPFAM" id="SSF52980">
    <property type="entry name" value="Restriction endonuclease-like"/>
    <property type="match status" value="2"/>
</dbReference>
<name>A0A6N9JI49_9ACTN</name>
<evidence type="ECO:0000313" key="5">
    <source>
        <dbReference type="EMBL" id="MZJ39053.1"/>
    </source>
</evidence>
<accession>A0A6N9JI49</accession>
<evidence type="ECO:0000256" key="2">
    <source>
        <dbReference type="ARBA" id="ARBA00022759"/>
    </source>
</evidence>
<proteinExistence type="predicted"/>
<protein>
    <submittedName>
        <fullName evidence="5">Restriction endonuclease</fullName>
    </submittedName>
</protein>
<dbReference type="GO" id="GO:0003677">
    <property type="term" value="F:DNA binding"/>
    <property type="evidence" value="ECO:0007669"/>
    <property type="project" value="InterPro"/>
</dbReference>
<evidence type="ECO:0000313" key="6">
    <source>
        <dbReference type="Proteomes" id="UP000469380"/>
    </source>
</evidence>
<dbReference type="CDD" id="cd22356">
    <property type="entry name" value="Sau3AI_N-like"/>
    <property type="match status" value="1"/>
</dbReference>
<dbReference type="SMART" id="SM00927">
    <property type="entry name" value="MutH"/>
    <property type="match status" value="1"/>
</dbReference>
<sequence length="501" mass="57818">MSKKHLDFKRMLDDTDFSDPSSIERYAANLDGMTFRDILELGIAPEGESAPKDFGSKKYKGGMGTLIEERYFGYKANSDDRPDFPEAGVELKATCFDVLKDGRKSAGERLVLTMIPYDRPVSLDYDNSHLKTKLSNILLIYYGRDRSIDKYDQRIERAVMVRLPEEDMKIIRADYEKIISYIQDGRADELSEGMTTYLGACTKGATEATMWVDQYYEYFNTDTGEIERRRAKRRAFSLKRSYMDYVLHTYVLGAPRVGESIVRAGAESIDFESYVTGLIERHYGETDRQIAEQYGLEYTGNKAQWTTLVYRMLGIKNNAAEEFVKAGINVRACRVNKRGHIEQAMSFPPFEFKQLINEDWETSSFRARLETSRFFFVVFREDHEGEWRLDRCLFWAMPANEIEGSAKACWDETRKVIREGVELNPYRDASGKLKVTNNLPGMADNPIVHVRPHTSKAAYRFADGTEIGDISRNAYELPDGRWMTRQSFWFNKGYLEHILGL</sequence>
<keyword evidence="3" id="KW-0378">Hydrolase</keyword>
<dbReference type="InterPro" id="IPR011337">
    <property type="entry name" value="DNA_rep_MutH/RE_typeII_Sau3AI"/>
</dbReference>
<dbReference type="InterPro" id="IPR037057">
    <property type="entry name" value="DNA_rep_MutH/T2_RE_sf"/>
</dbReference>
<dbReference type="RefSeq" id="WP_161160111.1">
    <property type="nucleotide sequence ID" value="NZ_WWSR01000004.1"/>
</dbReference>
<evidence type="ECO:0000256" key="3">
    <source>
        <dbReference type="ARBA" id="ARBA00022801"/>
    </source>
</evidence>
<feature type="domain" description="DNA mismatch repair MutH/Type II restriction enzyme Sau3AI" evidence="4">
    <location>
        <begin position="74"/>
        <end position="174"/>
    </location>
</feature>
<keyword evidence="1" id="KW-0540">Nuclease</keyword>
<dbReference type="GO" id="GO:0016787">
    <property type="term" value="F:hydrolase activity"/>
    <property type="evidence" value="ECO:0007669"/>
    <property type="project" value="UniProtKB-KW"/>
</dbReference>
<evidence type="ECO:0000256" key="1">
    <source>
        <dbReference type="ARBA" id="ARBA00022722"/>
    </source>
</evidence>
<dbReference type="CDD" id="cd22355">
    <property type="entry name" value="Sau3AI_C"/>
    <property type="match status" value="1"/>
</dbReference>
<dbReference type="Gene3D" id="3.40.600.10">
    <property type="entry name" value="DNA mismatch repair MutH/Restriction endonuclease, type II"/>
    <property type="match status" value="2"/>
</dbReference>
<keyword evidence="2 5" id="KW-0255">Endonuclease</keyword>
<organism evidence="5 6">
    <name type="scientific">Collinsella aerofaciens</name>
    <dbReference type="NCBI Taxonomy" id="74426"/>
    <lineage>
        <taxon>Bacteria</taxon>
        <taxon>Bacillati</taxon>
        <taxon>Actinomycetota</taxon>
        <taxon>Coriobacteriia</taxon>
        <taxon>Coriobacteriales</taxon>
        <taxon>Coriobacteriaceae</taxon>
        <taxon>Collinsella</taxon>
    </lineage>
</organism>
<evidence type="ECO:0000259" key="4">
    <source>
        <dbReference type="SMART" id="SM00927"/>
    </source>
</evidence>
<dbReference type="InterPro" id="IPR011335">
    <property type="entry name" value="Restrct_endonuc-II-like"/>
</dbReference>
<dbReference type="AlphaFoldDB" id="A0A6N9JI49"/>
<comment type="caution">
    <text evidence="5">The sequence shown here is derived from an EMBL/GenBank/DDBJ whole genome shotgun (WGS) entry which is preliminary data.</text>
</comment>
<gene>
    <name evidence="5" type="ORF">GT464_03655</name>
</gene>
<dbReference type="Proteomes" id="UP000469380">
    <property type="component" value="Unassembled WGS sequence"/>
</dbReference>
<dbReference type="Pfam" id="PF02976">
    <property type="entry name" value="MutH"/>
    <property type="match status" value="1"/>
</dbReference>
<dbReference type="EMBL" id="WWSR01000004">
    <property type="protein sequence ID" value="MZJ39053.1"/>
    <property type="molecule type" value="Genomic_DNA"/>
</dbReference>
<dbReference type="GO" id="GO:0004519">
    <property type="term" value="F:endonuclease activity"/>
    <property type="evidence" value="ECO:0007669"/>
    <property type="project" value="UniProtKB-KW"/>
</dbReference>